<feature type="region of interest" description="Disordered" evidence="1">
    <location>
        <begin position="504"/>
        <end position="535"/>
    </location>
</feature>
<sequence length="586" mass="66860">MLSLFLKKIKTVALFRKESYNSFAIYFTSYYVGIKGSSKIRKSSQDQIIEPNSIPGLLYNLEVNHYNATGLISHQFSNTGENTQKFDLYTNFEYHSFYLKNYNDPSYNGNVFQIKEFGFKVNASRYPISLNFIGKNHPKVTDVTRLDYYFRSSFFENHPYPDIPSIPCMYMGALWENIVIEPGKSKVISFIVSKAENDIPFFNFKENLIKDFYTKDERIKIKGTIKNIDHCYKCIDCSVFYKIIRNKENQVLQSDEIGNTQNKNNFDEDIKVPNKSGEYKLIVSYGDRATFHSSIDHIFHVRNNIPTIKFDNPEFEYYIPNSTLNMNVTVTDLDIVDTSLTGYILFNGANYSYTSDIQSGIAKIYSFTIPEDTIPGNYTAEFIASDDDDISKKTFKVVVRNNTKLLIGVEGIDLNASYLPGCDINFSLMIMDCDKDFDTTFNISLAYSESIIYSNSITNDGIKMGIPMHLKIEENETKDKVTISIKVDGSHEHEITKFDLNIIHLPDPTKSPDPTRSPDPTKSPAQKADNPNQINDERAKKKKVLILSLSISCGIIVLCIIIGVITYLIIKNNSTPDVSDEEPNYL</sequence>
<gene>
    <name evidence="3" type="ORF">TVAG_329560</name>
</gene>
<reference evidence="3" key="1">
    <citation type="submission" date="2006-10" db="EMBL/GenBank/DDBJ databases">
        <authorList>
            <person name="Amadeo P."/>
            <person name="Zhao Q."/>
            <person name="Wortman J."/>
            <person name="Fraser-Liggett C."/>
            <person name="Carlton J."/>
        </authorList>
    </citation>
    <scope>NUCLEOTIDE SEQUENCE</scope>
    <source>
        <strain evidence="3">G3</strain>
    </source>
</reference>
<dbReference type="VEuPathDB" id="TrichDB:TVAGG3_0309460"/>
<dbReference type="VEuPathDB" id="TrichDB:TVAG_329560"/>
<evidence type="ECO:0000256" key="1">
    <source>
        <dbReference type="SAM" id="MobiDB-lite"/>
    </source>
</evidence>
<dbReference type="AlphaFoldDB" id="A2EBC4"/>
<accession>A2EBC4</accession>
<dbReference type="RefSeq" id="XP_001322292.1">
    <property type="nucleotide sequence ID" value="XM_001322257.1"/>
</dbReference>
<evidence type="ECO:0000313" key="4">
    <source>
        <dbReference type="Proteomes" id="UP000001542"/>
    </source>
</evidence>
<organism evidence="3 4">
    <name type="scientific">Trichomonas vaginalis (strain ATCC PRA-98 / G3)</name>
    <dbReference type="NCBI Taxonomy" id="412133"/>
    <lineage>
        <taxon>Eukaryota</taxon>
        <taxon>Metamonada</taxon>
        <taxon>Parabasalia</taxon>
        <taxon>Trichomonadida</taxon>
        <taxon>Trichomonadidae</taxon>
        <taxon>Trichomonas</taxon>
    </lineage>
</organism>
<keyword evidence="2" id="KW-0812">Transmembrane</keyword>
<evidence type="ECO:0000313" key="3">
    <source>
        <dbReference type="EMBL" id="EAY10069.1"/>
    </source>
</evidence>
<dbReference type="EMBL" id="DS113345">
    <property type="protein sequence ID" value="EAY10069.1"/>
    <property type="molecule type" value="Genomic_DNA"/>
</dbReference>
<keyword evidence="2" id="KW-0472">Membrane</keyword>
<feature type="compositionally biased region" description="Polar residues" evidence="1">
    <location>
        <begin position="518"/>
        <end position="534"/>
    </location>
</feature>
<reference evidence="3" key="2">
    <citation type="journal article" date="2007" name="Science">
        <title>Draft genome sequence of the sexually transmitted pathogen Trichomonas vaginalis.</title>
        <authorList>
            <person name="Carlton J.M."/>
            <person name="Hirt R.P."/>
            <person name="Silva J.C."/>
            <person name="Delcher A.L."/>
            <person name="Schatz M."/>
            <person name="Zhao Q."/>
            <person name="Wortman J.R."/>
            <person name="Bidwell S.L."/>
            <person name="Alsmark U.C.M."/>
            <person name="Besteiro S."/>
            <person name="Sicheritz-Ponten T."/>
            <person name="Noel C.J."/>
            <person name="Dacks J.B."/>
            <person name="Foster P.G."/>
            <person name="Simillion C."/>
            <person name="Van de Peer Y."/>
            <person name="Miranda-Saavedra D."/>
            <person name="Barton G.J."/>
            <person name="Westrop G.D."/>
            <person name="Mueller S."/>
            <person name="Dessi D."/>
            <person name="Fiori P.L."/>
            <person name="Ren Q."/>
            <person name="Paulsen I."/>
            <person name="Zhang H."/>
            <person name="Bastida-Corcuera F.D."/>
            <person name="Simoes-Barbosa A."/>
            <person name="Brown M.T."/>
            <person name="Hayes R.D."/>
            <person name="Mukherjee M."/>
            <person name="Okumura C.Y."/>
            <person name="Schneider R."/>
            <person name="Smith A.J."/>
            <person name="Vanacova S."/>
            <person name="Villalvazo M."/>
            <person name="Haas B.J."/>
            <person name="Pertea M."/>
            <person name="Feldblyum T.V."/>
            <person name="Utterback T.R."/>
            <person name="Shu C.L."/>
            <person name="Osoegawa K."/>
            <person name="de Jong P.J."/>
            <person name="Hrdy I."/>
            <person name="Horvathova L."/>
            <person name="Zubacova Z."/>
            <person name="Dolezal P."/>
            <person name="Malik S.B."/>
            <person name="Logsdon J.M. Jr."/>
            <person name="Henze K."/>
            <person name="Gupta A."/>
            <person name="Wang C.C."/>
            <person name="Dunne R.L."/>
            <person name="Upcroft J.A."/>
            <person name="Upcroft P."/>
            <person name="White O."/>
            <person name="Salzberg S.L."/>
            <person name="Tang P."/>
            <person name="Chiu C.-H."/>
            <person name="Lee Y.-S."/>
            <person name="Embley T.M."/>
            <person name="Coombs G.H."/>
            <person name="Mottram J.C."/>
            <person name="Tachezy J."/>
            <person name="Fraser-Liggett C.M."/>
            <person name="Johnson P.J."/>
        </authorList>
    </citation>
    <scope>NUCLEOTIDE SEQUENCE [LARGE SCALE GENOMIC DNA]</scope>
    <source>
        <strain evidence="3">G3</strain>
    </source>
</reference>
<proteinExistence type="predicted"/>
<feature type="transmembrane region" description="Helical" evidence="2">
    <location>
        <begin position="544"/>
        <end position="570"/>
    </location>
</feature>
<dbReference type="InParanoid" id="A2EBC4"/>
<keyword evidence="2" id="KW-1133">Transmembrane helix</keyword>
<evidence type="ECO:0000256" key="2">
    <source>
        <dbReference type="SAM" id="Phobius"/>
    </source>
</evidence>
<protein>
    <submittedName>
        <fullName evidence="3">Uncharacterized protein</fullName>
    </submittedName>
</protein>
<dbReference type="Proteomes" id="UP000001542">
    <property type="component" value="Unassembled WGS sequence"/>
</dbReference>
<name>A2EBC4_TRIV3</name>
<dbReference type="KEGG" id="tva:4768000"/>
<keyword evidence="4" id="KW-1185">Reference proteome</keyword>